<dbReference type="EMBL" id="JABDYF010000005">
    <property type="protein sequence ID" value="MBX5090390.1"/>
    <property type="molecule type" value="Genomic_DNA"/>
</dbReference>
<feature type="transmembrane region" description="Helical" evidence="1">
    <location>
        <begin position="65"/>
        <end position="83"/>
    </location>
</feature>
<keyword evidence="1" id="KW-0812">Transmembrane</keyword>
<reference evidence="2 3" key="1">
    <citation type="submission" date="2020-04" db="EMBL/GenBank/DDBJ databases">
        <title>Global-level population genomics: horizontal gene transfer, symbiosis and evolution in Rhizobia.</title>
        <authorList>
            <person name="Gai Y."/>
        </authorList>
    </citation>
    <scope>NUCLEOTIDE SEQUENCE [LARGE SCALE GENOMIC DNA]</scope>
    <source>
        <strain evidence="2 3">BLR33</strain>
    </source>
</reference>
<keyword evidence="1" id="KW-0472">Membrane</keyword>
<evidence type="ECO:0000313" key="3">
    <source>
        <dbReference type="Proteomes" id="UP000770629"/>
    </source>
</evidence>
<dbReference type="Proteomes" id="UP000770629">
    <property type="component" value="Unassembled WGS sequence"/>
</dbReference>
<dbReference type="RefSeq" id="WP_221119870.1">
    <property type="nucleotide sequence ID" value="NZ_JABDXQ010000001.1"/>
</dbReference>
<comment type="caution">
    <text evidence="2">The sequence shown here is derived from an EMBL/GenBank/DDBJ whole genome shotgun (WGS) entry which is preliminary data.</text>
</comment>
<protein>
    <submittedName>
        <fullName evidence="2">Uncharacterized protein</fullName>
    </submittedName>
</protein>
<evidence type="ECO:0000313" key="2">
    <source>
        <dbReference type="EMBL" id="MBX5090390.1"/>
    </source>
</evidence>
<organism evidence="2 3">
    <name type="scientific">Rhizobium lentis</name>
    <dbReference type="NCBI Taxonomy" id="1138194"/>
    <lineage>
        <taxon>Bacteria</taxon>
        <taxon>Pseudomonadati</taxon>
        <taxon>Pseudomonadota</taxon>
        <taxon>Alphaproteobacteria</taxon>
        <taxon>Hyphomicrobiales</taxon>
        <taxon>Rhizobiaceae</taxon>
        <taxon>Rhizobium/Agrobacterium group</taxon>
        <taxon>Rhizobium</taxon>
    </lineage>
</organism>
<keyword evidence="1" id="KW-1133">Transmembrane helix</keyword>
<proteinExistence type="predicted"/>
<accession>A0ABS7IK02</accession>
<keyword evidence="3" id="KW-1185">Reference proteome</keyword>
<gene>
    <name evidence="2" type="ORF">HJB60_14615</name>
</gene>
<name>A0ABS7IK02_9HYPH</name>
<evidence type="ECO:0000256" key="1">
    <source>
        <dbReference type="SAM" id="Phobius"/>
    </source>
</evidence>
<sequence>MHTRTAGMVFKKLAVLSRRGSYSSCRQLVLVVYYFSAIISKRYFSAAIPAAASKLRREIMERSRPISFVILAFMLLAGGAFLLEHTGLFAGAFRTEILARVDEGEVVKATGIQK</sequence>